<feature type="region of interest" description="Disordered" evidence="1">
    <location>
        <begin position="619"/>
        <end position="638"/>
    </location>
</feature>
<dbReference type="AlphaFoldDB" id="Q2S867"/>
<dbReference type="Proteomes" id="UP000000238">
    <property type="component" value="Chromosome"/>
</dbReference>
<organism evidence="2 3">
    <name type="scientific">Hahella chejuensis (strain KCTC 2396)</name>
    <dbReference type="NCBI Taxonomy" id="349521"/>
    <lineage>
        <taxon>Bacteria</taxon>
        <taxon>Pseudomonadati</taxon>
        <taxon>Pseudomonadota</taxon>
        <taxon>Gammaproteobacteria</taxon>
        <taxon>Oceanospirillales</taxon>
        <taxon>Hahellaceae</taxon>
        <taxon>Hahella</taxon>
    </lineage>
</organism>
<accession>Q2S867</accession>
<proteinExistence type="predicted"/>
<name>Q2S867_HAHCH</name>
<dbReference type="PANTHER" id="PTHR35399:SF2">
    <property type="entry name" value="DUF839 DOMAIN-CONTAINING PROTEIN"/>
    <property type="match status" value="1"/>
</dbReference>
<keyword evidence="3" id="KW-1185">Reference proteome</keyword>
<feature type="compositionally biased region" description="Polar residues" evidence="1">
    <location>
        <begin position="619"/>
        <end position="631"/>
    </location>
</feature>
<dbReference type="KEGG" id="hch:HCH_06517"/>
<dbReference type="EMBL" id="CP000155">
    <property type="protein sequence ID" value="ABC33157.1"/>
    <property type="molecule type" value="Genomic_DNA"/>
</dbReference>
<dbReference type="RefSeq" id="WP_011400209.1">
    <property type="nucleotide sequence ID" value="NC_007645.1"/>
</dbReference>
<dbReference type="STRING" id="349521.HCH_06517"/>
<dbReference type="PANTHER" id="PTHR35399">
    <property type="entry name" value="SLR8030 PROTEIN"/>
    <property type="match status" value="1"/>
</dbReference>
<evidence type="ECO:0000313" key="2">
    <source>
        <dbReference type="EMBL" id="ABC33157.1"/>
    </source>
</evidence>
<evidence type="ECO:0000256" key="1">
    <source>
        <dbReference type="SAM" id="MobiDB-lite"/>
    </source>
</evidence>
<dbReference type="HOGENOM" id="CLU_018570_2_0_6"/>
<dbReference type="SUPFAM" id="SSF101898">
    <property type="entry name" value="NHL repeat"/>
    <property type="match status" value="1"/>
</dbReference>
<dbReference type="InterPro" id="IPR008557">
    <property type="entry name" value="PhoX"/>
</dbReference>
<protein>
    <submittedName>
        <fullName evidence="2">Predicted phosphatase</fullName>
    </submittedName>
</protein>
<gene>
    <name evidence="2" type="ordered locus">HCH_06517</name>
</gene>
<reference evidence="2 3" key="1">
    <citation type="journal article" date="2005" name="Nucleic Acids Res.">
        <title>Genomic blueprint of Hahella chejuensis, a marine microbe producing an algicidal agent.</title>
        <authorList>
            <person name="Jeong H."/>
            <person name="Yim J.H."/>
            <person name="Lee C."/>
            <person name="Choi S.-H."/>
            <person name="Park Y.K."/>
            <person name="Yoon S.H."/>
            <person name="Hur C.-G."/>
            <person name="Kang H.-Y."/>
            <person name="Kim D."/>
            <person name="Lee H.H."/>
            <person name="Park K.H."/>
            <person name="Park S.-H."/>
            <person name="Park H.-S."/>
            <person name="Lee H.K."/>
            <person name="Oh T.K."/>
            <person name="Kim J.F."/>
        </authorList>
    </citation>
    <scope>NUCLEOTIDE SEQUENCE [LARGE SCALE GENOMIC DNA]</scope>
    <source>
        <strain evidence="2 3">KCTC 2396</strain>
    </source>
</reference>
<dbReference type="OrthoDB" id="9801383at2"/>
<dbReference type="eggNOG" id="COG3211">
    <property type="taxonomic scope" value="Bacteria"/>
</dbReference>
<evidence type="ECO:0000313" key="3">
    <source>
        <dbReference type="Proteomes" id="UP000000238"/>
    </source>
</evidence>
<dbReference type="Pfam" id="PF05787">
    <property type="entry name" value="PhoX"/>
    <property type="match status" value="1"/>
</dbReference>
<sequence>MSNIKKFEFDNSGIDPVTNFSGNRPFASVLETRIARRTVIKGGVSAALAGMLGMSLVGCSSDDNGDDPDDNQGPLLGFTAIATSVANEVKVAAGYTATPFVPWGTPLTGALPEYLGDGTNTGADQEQQVGMNHDGMHYFPIDFKEGGSSSEEGLLVMNHEYIEPDFLHPDGPTEVGGARPEAEVHKEVAAHGVSVIHIKKTAGVWDIVHGSQYNRRVTGATDMELRGPVRGSDYAVTKHSNDGTLARGTLNNCAMGHTPWGTYLACEENWAGYFKSDDDPKPRNLSRYGVGSNSRYGWDTVAGVDVYERFDASSKGASAADDYRNEPNTYGWIVEIDPFEPASTPQKRTALGRFGHEGIIFGLVEEGKPIVCYSGDDSRFEYIYKYVSNQAYYADTASGALLDDGKLYVAKYNDDGSGEWLELSHGVNGLTVDNGFADQADILINTRTAADFVGATPMDRPEWGAVHPTTGEAYFTLTNNSRRTEDQVNAANPRPNNQYGHIIRWRENSGSVTAFQWDIFVLGGPAGTATPGETAALVTLDDSNKFNSPDGLWFDKRGVLWIQTDTGGTEEFGNDQMLAADPSTREIRRFFTGVVDCEVTGVTSTPDLKTMFVNIQHPGSKNGDGSYTSNWPDGGSARPRAATVIITKDDGGVIGS</sequence>